<proteinExistence type="predicted"/>
<gene>
    <name evidence="3" type="ORF">D8674_027389</name>
</gene>
<feature type="compositionally biased region" description="Low complexity" evidence="1">
    <location>
        <begin position="447"/>
        <end position="484"/>
    </location>
</feature>
<dbReference type="Pfam" id="PF26130">
    <property type="entry name" value="PB1-like"/>
    <property type="match status" value="1"/>
</dbReference>
<dbReference type="OrthoDB" id="1746950at2759"/>
<sequence>MPELFSLKINHGGKWSENAYTRGFEAWFDYVDKDFMSFFDIDEMVKELGYDGFILYHYRIPYVPRTREIELYLEHLSPKQAALKHKLLMNLYESGTFKKGGNGSKLNKGKAKGATEGGQGSGDKVEDGLLNADNEGDENEEGHEAEEVNEGAELEANEEDDIIDSEFVDSDYSLEDDDRRAIDDTVVESVIRDAERGEGVENQHLEEVIDARDVEDVPLDDERQDLDDLHSVDNLGLECDKKVIYHEFNEDDPKIYNEDLMQVKTHVGKHERLRIWRENPNCKVAWLVKRYVDKFRLNPNMPITTFMKTVKVEIMTEIHLKTAYKVRAQCLEILDGSNVDQYTKLWEYCDELRRTNSGTTIQMKVIYICLGACKNGFKNGCRQLVGWMVWEWMQITKLGLLHMLKNKDSCVWFLELLVADLGIVNQRGWTFIPDKQKGLILAFEKASTSKASQPSKSSQSCTREAPQPSSQPTQASQTTSKSTARGQKRRRNVP</sequence>
<feature type="domain" description="PB1-like" evidence="2">
    <location>
        <begin position="1"/>
        <end position="69"/>
    </location>
</feature>
<feature type="region of interest" description="Disordered" evidence="1">
    <location>
        <begin position="103"/>
        <end position="170"/>
    </location>
</feature>
<dbReference type="Proteomes" id="UP000327157">
    <property type="component" value="Chromosome 5"/>
</dbReference>
<evidence type="ECO:0000313" key="4">
    <source>
        <dbReference type="Proteomes" id="UP000327157"/>
    </source>
</evidence>
<dbReference type="PANTHER" id="PTHR31973">
    <property type="entry name" value="POLYPROTEIN, PUTATIVE-RELATED"/>
    <property type="match status" value="1"/>
</dbReference>
<comment type="caution">
    <text evidence="3">The sequence shown here is derived from an EMBL/GenBank/DDBJ whole genome shotgun (WGS) entry which is preliminary data.</text>
</comment>
<dbReference type="AlphaFoldDB" id="A0A5N5I9K6"/>
<feature type="compositionally biased region" description="Acidic residues" evidence="1">
    <location>
        <begin position="134"/>
        <end position="170"/>
    </location>
</feature>
<accession>A0A5N5I9K6</accession>
<name>A0A5N5I9K6_9ROSA</name>
<dbReference type="EMBL" id="SMOL01000004">
    <property type="protein sequence ID" value="KAB2636855.1"/>
    <property type="molecule type" value="Genomic_DNA"/>
</dbReference>
<dbReference type="PANTHER" id="PTHR31973:SF187">
    <property type="entry name" value="MUTATOR TRANSPOSASE MUDRA PROTEIN"/>
    <property type="match status" value="1"/>
</dbReference>
<evidence type="ECO:0000313" key="3">
    <source>
        <dbReference type="EMBL" id="KAB2636855.1"/>
    </source>
</evidence>
<reference evidence="4" key="2">
    <citation type="submission" date="2019-10" db="EMBL/GenBank/DDBJ databases">
        <title>A de novo genome assembly of a pear dwarfing rootstock.</title>
        <authorList>
            <person name="Wang F."/>
            <person name="Wang J."/>
            <person name="Li S."/>
            <person name="Zhang Y."/>
            <person name="Fang M."/>
            <person name="Ma L."/>
            <person name="Zhao Y."/>
            <person name="Jiang S."/>
        </authorList>
    </citation>
    <scope>NUCLEOTIDE SEQUENCE [LARGE SCALE GENOMIC DNA]</scope>
</reference>
<reference evidence="3 4" key="3">
    <citation type="submission" date="2019-11" db="EMBL/GenBank/DDBJ databases">
        <title>A de novo genome assembly of a pear dwarfing rootstock.</title>
        <authorList>
            <person name="Wang F."/>
            <person name="Wang J."/>
            <person name="Li S."/>
            <person name="Zhang Y."/>
            <person name="Fang M."/>
            <person name="Ma L."/>
            <person name="Zhao Y."/>
            <person name="Jiang S."/>
        </authorList>
    </citation>
    <scope>NUCLEOTIDE SEQUENCE [LARGE SCALE GENOMIC DNA]</scope>
    <source>
        <strain evidence="3">S2</strain>
        <tissue evidence="3">Leaf</tissue>
    </source>
</reference>
<organism evidence="3 4">
    <name type="scientific">Pyrus ussuriensis x Pyrus communis</name>
    <dbReference type="NCBI Taxonomy" id="2448454"/>
    <lineage>
        <taxon>Eukaryota</taxon>
        <taxon>Viridiplantae</taxon>
        <taxon>Streptophyta</taxon>
        <taxon>Embryophyta</taxon>
        <taxon>Tracheophyta</taxon>
        <taxon>Spermatophyta</taxon>
        <taxon>Magnoliopsida</taxon>
        <taxon>eudicotyledons</taxon>
        <taxon>Gunneridae</taxon>
        <taxon>Pentapetalae</taxon>
        <taxon>rosids</taxon>
        <taxon>fabids</taxon>
        <taxon>Rosales</taxon>
        <taxon>Rosaceae</taxon>
        <taxon>Amygdaloideae</taxon>
        <taxon>Maleae</taxon>
        <taxon>Pyrus</taxon>
    </lineage>
</organism>
<evidence type="ECO:0000259" key="2">
    <source>
        <dbReference type="Pfam" id="PF26130"/>
    </source>
</evidence>
<evidence type="ECO:0000256" key="1">
    <source>
        <dbReference type="SAM" id="MobiDB-lite"/>
    </source>
</evidence>
<dbReference type="InterPro" id="IPR058594">
    <property type="entry name" value="PB1-like_dom_pln"/>
</dbReference>
<protein>
    <recommendedName>
        <fullName evidence="2">PB1-like domain-containing protein</fullName>
    </recommendedName>
</protein>
<keyword evidence="4" id="KW-1185">Reference proteome</keyword>
<reference evidence="3 4" key="1">
    <citation type="submission" date="2019-09" db="EMBL/GenBank/DDBJ databases">
        <authorList>
            <person name="Ou C."/>
        </authorList>
    </citation>
    <scope>NUCLEOTIDE SEQUENCE [LARGE SCALE GENOMIC DNA]</scope>
    <source>
        <strain evidence="3">S2</strain>
        <tissue evidence="3">Leaf</tissue>
    </source>
</reference>
<feature type="region of interest" description="Disordered" evidence="1">
    <location>
        <begin position="447"/>
        <end position="494"/>
    </location>
</feature>